<dbReference type="AlphaFoldDB" id="A0AAD4QIS6"/>
<proteinExistence type="predicted"/>
<sequence>MTTAILLEVYSRLESDRMNSSQTSKKSLRLRSNQILLWKVLTPQHPGRTRSTINELMALINAIEFPGSTTDEAVEGNVLIIMGSPHVFDNNAAIEHPEKTLRVKARGPIRKLLTLRQAQELYHQAALKGPPSSKPAIISEYIKQQEELPIFNGRPFECYAPPIGLFHPVFNSFQEVLTSQDPLNLDDGACSSVKALQRAFANLYKNEADRLEAIHAPLNALLGGNLTHTSETGVTADRTITEACCGSTAYIAVLEMKNEIGTAHADPFIQAGLSYRRYWGYSGQVIRECSYCPTIILAIAGLWRCVSGYIWLGGSVFDEDQLHFTLRLFTALKLAISTLRSYYLTLGPTNKCPEDLVHAIPYVTPSFASTLTYISRPSPDQQSKLVYKAKFIHAGSSRPAVVKFVSRYNAKAH</sequence>
<evidence type="ECO:0000313" key="2">
    <source>
        <dbReference type="Proteomes" id="UP001203297"/>
    </source>
</evidence>
<accession>A0AAD4QIS6</accession>
<reference evidence="1" key="1">
    <citation type="journal article" date="2022" name="New Phytol.">
        <title>Evolutionary transition to the ectomycorrhizal habit in the genomes of a hyperdiverse lineage of mushroom-forming fungi.</title>
        <authorList>
            <person name="Looney B."/>
            <person name="Miyauchi S."/>
            <person name="Morin E."/>
            <person name="Drula E."/>
            <person name="Courty P.E."/>
            <person name="Kohler A."/>
            <person name="Kuo A."/>
            <person name="LaButti K."/>
            <person name="Pangilinan J."/>
            <person name="Lipzen A."/>
            <person name="Riley R."/>
            <person name="Andreopoulos W."/>
            <person name="He G."/>
            <person name="Johnson J."/>
            <person name="Nolan M."/>
            <person name="Tritt A."/>
            <person name="Barry K.W."/>
            <person name="Grigoriev I.V."/>
            <person name="Nagy L.G."/>
            <person name="Hibbett D."/>
            <person name="Henrissat B."/>
            <person name="Matheny P.B."/>
            <person name="Labbe J."/>
            <person name="Martin F.M."/>
        </authorList>
    </citation>
    <scope>NUCLEOTIDE SEQUENCE</scope>
    <source>
        <strain evidence="1">BPL690</strain>
    </source>
</reference>
<protein>
    <submittedName>
        <fullName evidence="1">Uncharacterized protein</fullName>
    </submittedName>
</protein>
<evidence type="ECO:0000313" key="1">
    <source>
        <dbReference type="EMBL" id="KAI0293185.1"/>
    </source>
</evidence>
<comment type="caution">
    <text evidence="1">The sequence shown here is derived from an EMBL/GenBank/DDBJ whole genome shotgun (WGS) entry which is preliminary data.</text>
</comment>
<name>A0AAD4QIS6_9AGAM</name>
<dbReference type="EMBL" id="WTXG01000100">
    <property type="protein sequence ID" value="KAI0293185.1"/>
    <property type="molecule type" value="Genomic_DNA"/>
</dbReference>
<gene>
    <name evidence="1" type="ORF">B0F90DRAFT_1764110</name>
</gene>
<dbReference type="Proteomes" id="UP001203297">
    <property type="component" value="Unassembled WGS sequence"/>
</dbReference>
<keyword evidence="2" id="KW-1185">Reference proteome</keyword>
<organism evidence="1 2">
    <name type="scientific">Multifurca ochricompacta</name>
    <dbReference type="NCBI Taxonomy" id="376703"/>
    <lineage>
        <taxon>Eukaryota</taxon>
        <taxon>Fungi</taxon>
        <taxon>Dikarya</taxon>
        <taxon>Basidiomycota</taxon>
        <taxon>Agaricomycotina</taxon>
        <taxon>Agaricomycetes</taxon>
        <taxon>Russulales</taxon>
        <taxon>Russulaceae</taxon>
        <taxon>Multifurca</taxon>
    </lineage>
</organism>